<dbReference type="Gene3D" id="3.30.420.40">
    <property type="match status" value="1"/>
</dbReference>
<gene>
    <name evidence="5" type="ORF">OBE_03504</name>
</gene>
<name>K1TNM0_9ZZZZ</name>
<dbReference type="GO" id="GO:0005524">
    <property type="term" value="F:ATP binding"/>
    <property type="evidence" value="ECO:0007669"/>
    <property type="project" value="UniProtKB-KW"/>
</dbReference>
<evidence type="ECO:0000256" key="2">
    <source>
        <dbReference type="ARBA" id="ARBA00022741"/>
    </source>
</evidence>
<evidence type="ECO:0000256" key="4">
    <source>
        <dbReference type="ARBA" id="ARBA00022840"/>
    </source>
</evidence>
<evidence type="ECO:0000313" key="5">
    <source>
        <dbReference type="EMBL" id="EKC71213.1"/>
    </source>
</evidence>
<comment type="caution">
    <text evidence="5">The sequence shown here is derived from an EMBL/GenBank/DDBJ whole genome shotgun (WGS) entry which is preliminary data.</text>
</comment>
<dbReference type="SUPFAM" id="SSF53067">
    <property type="entry name" value="Actin-like ATPase domain"/>
    <property type="match status" value="1"/>
</dbReference>
<evidence type="ECO:0000256" key="3">
    <source>
        <dbReference type="ARBA" id="ARBA00022777"/>
    </source>
</evidence>
<keyword evidence="2" id="KW-0547">Nucleotide-binding</keyword>
<dbReference type="EMBL" id="AJWZ01002346">
    <property type="protein sequence ID" value="EKC71213.1"/>
    <property type="molecule type" value="Genomic_DNA"/>
</dbReference>
<proteinExistence type="predicted"/>
<evidence type="ECO:0000256" key="1">
    <source>
        <dbReference type="ARBA" id="ARBA00022679"/>
    </source>
</evidence>
<dbReference type="Pfam" id="PF00871">
    <property type="entry name" value="Acetate_kinase"/>
    <property type="match status" value="1"/>
</dbReference>
<keyword evidence="3 5" id="KW-0418">Kinase</keyword>
<sequence>PKPARRSAKASNLVGVHFDRKINEGLRGENKIISAADSKVKVAVVPTNEELVIATDTYEIVNK</sequence>
<organism evidence="5">
    <name type="scientific">human gut metagenome</name>
    <dbReference type="NCBI Taxonomy" id="408170"/>
    <lineage>
        <taxon>unclassified sequences</taxon>
        <taxon>metagenomes</taxon>
        <taxon>organismal metagenomes</taxon>
    </lineage>
</organism>
<keyword evidence="4" id="KW-0067">ATP-binding</keyword>
<dbReference type="GO" id="GO:0016301">
    <property type="term" value="F:kinase activity"/>
    <property type="evidence" value="ECO:0007669"/>
    <property type="project" value="UniProtKB-KW"/>
</dbReference>
<accession>K1TNM0</accession>
<feature type="non-terminal residue" evidence="5">
    <location>
        <position position="1"/>
    </location>
</feature>
<dbReference type="GO" id="GO:0016774">
    <property type="term" value="F:phosphotransferase activity, carboxyl group as acceptor"/>
    <property type="evidence" value="ECO:0007669"/>
    <property type="project" value="InterPro"/>
</dbReference>
<dbReference type="InterPro" id="IPR043129">
    <property type="entry name" value="ATPase_NBD"/>
</dbReference>
<dbReference type="AlphaFoldDB" id="K1TNM0"/>
<dbReference type="InterPro" id="IPR000890">
    <property type="entry name" value="Aliphatic_acid_kin_short-chain"/>
</dbReference>
<protein>
    <submittedName>
        <fullName evidence="5">Acetate and butyrate kinase</fullName>
    </submittedName>
</protein>
<reference evidence="5" key="1">
    <citation type="journal article" date="2013" name="Environ. Microbiol.">
        <title>Microbiota from the distal guts of lean and obese adolescents exhibit partial functional redundancy besides clear differences in community structure.</title>
        <authorList>
            <person name="Ferrer M."/>
            <person name="Ruiz A."/>
            <person name="Lanza F."/>
            <person name="Haange S.B."/>
            <person name="Oberbach A."/>
            <person name="Till H."/>
            <person name="Bargiela R."/>
            <person name="Campoy C."/>
            <person name="Segura M.T."/>
            <person name="Richter M."/>
            <person name="von Bergen M."/>
            <person name="Seifert J."/>
            <person name="Suarez A."/>
        </authorList>
    </citation>
    <scope>NUCLEOTIDE SEQUENCE</scope>
</reference>
<keyword evidence="1" id="KW-0808">Transferase</keyword>